<evidence type="ECO:0000313" key="1">
    <source>
        <dbReference type="EMBL" id="KAH7376295.1"/>
    </source>
</evidence>
<accession>A0A8K0XAE8</accession>
<organism evidence="1 2">
    <name type="scientific">Plectosphaerella cucumerina</name>
    <dbReference type="NCBI Taxonomy" id="40658"/>
    <lineage>
        <taxon>Eukaryota</taxon>
        <taxon>Fungi</taxon>
        <taxon>Dikarya</taxon>
        <taxon>Ascomycota</taxon>
        <taxon>Pezizomycotina</taxon>
        <taxon>Sordariomycetes</taxon>
        <taxon>Hypocreomycetidae</taxon>
        <taxon>Glomerellales</taxon>
        <taxon>Plectosphaerellaceae</taxon>
        <taxon>Plectosphaerella</taxon>
    </lineage>
</organism>
<reference evidence="1" key="1">
    <citation type="journal article" date="2021" name="Nat. Commun.">
        <title>Genetic determinants of endophytism in the Arabidopsis root mycobiome.</title>
        <authorList>
            <person name="Mesny F."/>
            <person name="Miyauchi S."/>
            <person name="Thiergart T."/>
            <person name="Pickel B."/>
            <person name="Atanasova L."/>
            <person name="Karlsson M."/>
            <person name="Huettel B."/>
            <person name="Barry K.W."/>
            <person name="Haridas S."/>
            <person name="Chen C."/>
            <person name="Bauer D."/>
            <person name="Andreopoulos W."/>
            <person name="Pangilinan J."/>
            <person name="LaButti K."/>
            <person name="Riley R."/>
            <person name="Lipzen A."/>
            <person name="Clum A."/>
            <person name="Drula E."/>
            <person name="Henrissat B."/>
            <person name="Kohler A."/>
            <person name="Grigoriev I.V."/>
            <person name="Martin F.M."/>
            <person name="Hacquard S."/>
        </authorList>
    </citation>
    <scope>NUCLEOTIDE SEQUENCE</scope>
    <source>
        <strain evidence="1">MPI-CAGE-AT-0016</strain>
    </source>
</reference>
<dbReference type="Proteomes" id="UP000813385">
    <property type="component" value="Unassembled WGS sequence"/>
</dbReference>
<name>A0A8K0XAE8_9PEZI</name>
<sequence length="202" mass="22478">MSCRGAGHNWTRLFFLSARPVHGAQEEPTIVKPRGLAGKGLDDIPARPGSGMLVFHTPWAGSQFCQRRTSRRRRGSGLRSSAQHLPDILRPCRGWQCLAPFAGGSVDSADDGWLQRHGVHAMVGGYRLKKGDRLTRVAEPPHFLPRCQPTNPPYHHDLRLARTPSQSHSIKQDRASSTCPETRGCRAWYDELPACARTAWGR</sequence>
<gene>
    <name evidence="1" type="ORF">B0T11DRAFT_272021</name>
</gene>
<evidence type="ECO:0000313" key="2">
    <source>
        <dbReference type="Proteomes" id="UP000813385"/>
    </source>
</evidence>
<proteinExistence type="predicted"/>
<keyword evidence="2" id="KW-1185">Reference proteome</keyword>
<dbReference type="AlphaFoldDB" id="A0A8K0XAE8"/>
<comment type="caution">
    <text evidence="1">The sequence shown here is derived from an EMBL/GenBank/DDBJ whole genome shotgun (WGS) entry which is preliminary data.</text>
</comment>
<dbReference type="EMBL" id="JAGPXD010000001">
    <property type="protein sequence ID" value="KAH7376295.1"/>
    <property type="molecule type" value="Genomic_DNA"/>
</dbReference>
<protein>
    <submittedName>
        <fullName evidence="1">Uncharacterized protein</fullName>
    </submittedName>
</protein>